<dbReference type="PANTHER" id="PTHR45775">
    <property type="entry name" value="RAD, GEM/KIR FAMILY MEMBER 2, ISOFORM C"/>
    <property type="match status" value="1"/>
</dbReference>
<dbReference type="SMART" id="SM00175">
    <property type="entry name" value="RAB"/>
    <property type="match status" value="1"/>
</dbReference>
<gene>
    <name evidence="4" type="ORF">MCOR_2042</name>
</gene>
<dbReference type="GO" id="GO:0003924">
    <property type="term" value="F:GTPase activity"/>
    <property type="evidence" value="ECO:0007669"/>
    <property type="project" value="InterPro"/>
</dbReference>
<dbReference type="InterPro" id="IPR051641">
    <property type="entry name" value="RGK_GTP-binding_reg"/>
</dbReference>
<dbReference type="OrthoDB" id="5239715at2759"/>
<dbReference type="InterPro" id="IPR001806">
    <property type="entry name" value="Small_GTPase"/>
</dbReference>
<sequence length="341" mass="38742">MKNMVFEDKLDPKSLFISVDGFLSPIQTKSAPSSPLTIRKYSKVNILKEDERRRNSLPISAEKIFPDPYTDRKTKQCKRIRSFKTTSKGVPKATEGDRRESNVSVTSLRDFNQQRKSSDTSEDSSLCCGCSSTSSSGYYRVCVMGADAVGKRTLTTQFMSSDFMCSHIFEIGDVEDNLLTVVIDNEESTLEFVDFSEDKAQEQQVDAYIVVFSVHEKSTYEVAVQYIQYIRNEMDSDRPIIIVANKVDLVRKRQISNEDARRLATKYNCKYIETSATLNVKVDELLVGILKQIKLRLNPDIEKPKVASSRRDSLLKGSIDMLGKLFHLKHKSKSSFDDVLM</sequence>
<evidence type="ECO:0000313" key="5">
    <source>
        <dbReference type="Proteomes" id="UP000507470"/>
    </source>
</evidence>
<feature type="compositionally biased region" description="Polar residues" evidence="3">
    <location>
        <begin position="102"/>
        <end position="111"/>
    </location>
</feature>
<dbReference type="PROSITE" id="PS51421">
    <property type="entry name" value="RAS"/>
    <property type="match status" value="1"/>
</dbReference>
<dbReference type="GO" id="GO:0005886">
    <property type="term" value="C:plasma membrane"/>
    <property type="evidence" value="ECO:0007669"/>
    <property type="project" value="TreeGrafter"/>
</dbReference>
<dbReference type="PROSITE" id="PS51419">
    <property type="entry name" value="RAB"/>
    <property type="match status" value="1"/>
</dbReference>
<dbReference type="PRINTS" id="PR00449">
    <property type="entry name" value="RASTRNSFRMNG"/>
</dbReference>
<feature type="region of interest" description="Disordered" evidence="3">
    <location>
        <begin position="86"/>
        <end position="125"/>
    </location>
</feature>
<dbReference type="GO" id="GO:0005525">
    <property type="term" value="F:GTP binding"/>
    <property type="evidence" value="ECO:0007669"/>
    <property type="project" value="InterPro"/>
</dbReference>
<dbReference type="InterPro" id="IPR027417">
    <property type="entry name" value="P-loop_NTPase"/>
</dbReference>
<dbReference type="SMART" id="SM00173">
    <property type="entry name" value="RAS"/>
    <property type="match status" value="1"/>
</dbReference>
<name>A0A6J8A0P8_MYTCO</name>
<dbReference type="GO" id="GO:0005246">
    <property type="term" value="F:calcium channel regulator activity"/>
    <property type="evidence" value="ECO:0007669"/>
    <property type="project" value="TreeGrafter"/>
</dbReference>
<accession>A0A6J8A0P8</accession>
<organism evidence="4 5">
    <name type="scientific">Mytilus coruscus</name>
    <name type="common">Sea mussel</name>
    <dbReference type="NCBI Taxonomy" id="42192"/>
    <lineage>
        <taxon>Eukaryota</taxon>
        <taxon>Metazoa</taxon>
        <taxon>Spiralia</taxon>
        <taxon>Lophotrochozoa</taxon>
        <taxon>Mollusca</taxon>
        <taxon>Bivalvia</taxon>
        <taxon>Autobranchia</taxon>
        <taxon>Pteriomorphia</taxon>
        <taxon>Mytilida</taxon>
        <taxon>Mytiloidea</taxon>
        <taxon>Mytilidae</taxon>
        <taxon>Mytilinae</taxon>
        <taxon>Mytilus</taxon>
    </lineage>
</organism>
<evidence type="ECO:0000256" key="2">
    <source>
        <dbReference type="ARBA" id="ARBA00022553"/>
    </source>
</evidence>
<reference evidence="4 5" key="1">
    <citation type="submission" date="2020-06" db="EMBL/GenBank/DDBJ databases">
        <authorList>
            <person name="Li R."/>
            <person name="Bekaert M."/>
        </authorList>
    </citation>
    <scope>NUCLEOTIDE SEQUENCE [LARGE SCALE GENOMIC DNA]</scope>
    <source>
        <strain evidence="5">wild</strain>
    </source>
</reference>
<proteinExistence type="inferred from homology"/>
<evidence type="ECO:0000256" key="1">
    <source>
        <dbReference type="ARBA" id="ARBA00008846"/>
    </source>
</evidence>
<dbReference type="EMBL" id="CACVKT020000425">
    <property type="protein sequence ID" value="CAC5359015.1"/>
    <property type="molecule type" value="Genomic_DNA"/>
</dbReference>
<dbReference type="SUPFAM" id="SSF52540">
    <property type="entry name" value="P-loop containing nucleoside triphosphate hydrolases"/>
    <property type="match status" value="1"/>
</dbReference>
<keyword evidence="5" id="KW-1185">Reference proteome</keyword>
<evidence type="ECO:0000256" key="3">
    <source>
        <dbReference type="SAM" id="MobiDB-lite"/>
    </source>
</evidence>
<dbReference type="Gene3D" id="3.40.50.300">
    <property type="entry name" value="P-loop containing nucleotide triphosphate hydrolases"/>
    <property type="match status" value="1"/>
</dbReference>
<evidence type="ECO:0000313" key="4">
    <source>
        <dbReference type="EMBL" id="CAC5359015.1"/>
    </source>
</evidence>
<protein>
    <submittedName>
        <fullName evidence="4">Uncharacterized protein</fullName>
    </submittedName>
</protein>
<dbReference type="Proteomes" id="UP000507470">
    <property type="component" value="Unassembled WGS sequence"/>
</dbReference>
<dbReference type="PANTHER" id="PTHR45775:SF6">
    <property type="entry name" value="RAD, GEM_KIR FAMILY MEMBER 2, ISOFORM C"/>
    <property type="match status" value="1"/>
</dbReference>
<dbReference type="Pfam" id="PF00071">
    <property type="entry name" value="Ras"/>
    <property type="match status" value="1"/>
</dbReference>
<dbReference type="AlphaFoldDB" id="A0A6J8A0P8"/>
<comment type="similarity">
    <text evidence="1">Belongs to the small GTPase superfamily. RGK family.</text>
</comment>
<keyword evidence="2" id="KW-0597">Phosphoprotein</keyword>